<dbReference type="EMBL" id="CP058936">
    <property type="protein sequence ID" value="QLI72100.1"/>
    <property type="molecule type" value="Genomic_DNA"/>
</dbReference>
<dbReference type="KEGG" id="mbrn:90968072"/>
<keyword evidence="2" id="KW-1185">Reference proteome</keyword>
<organism evidence="1 2">
    <name type="scientific">Metarhizium brunneum</name>
    <dbReference type="NCBI Taxonomy" id="500148"/>
    <lineage>
        <taxon>Eukaryota</taxon>
        <taxon>Fungi</taxon>
        <taxon>Dikarya</taxon>
        <taxon>Ascomycota</taxon>
        <taxon>Pezizomycotina</taxon>
        <taxon>Sordariomycetes</taxon>
        <taxon>Hypocreomycetidae</taxon>
        <taxon>Hypocreales</taxon>
        <taxon>Clavicipitaceae</taxon>
        <taxon>Metarhizium</taxon>
    </lineage>
</organism>
<gene>
    <name evidence="1" type="ORF">G6M90_00g083660</name>
</gene>
<reference evidence="1 2" key="1">
    <citation type="submission" date="2020-07" db="EMBL/GenBank/DDBJ databases">
        <title>Telomere length de novo assembly of all 7 chromosomes of the fungus, Metarhizium brunneum, using a novel assembly pipeline.</title>
        <authorList>
            <person name="Saud z."/>
            <person name="Kortsinoglou A."/>
            <person name="Kouvelis V.N."/>
            <person name="Butt T.M."/>
        </authorList>
    </citation>
    <scope>NUCLEOTIDE SEQUENCE [LARGE SCALE GENOMIC DNA]</scope>
    <source>
        <strain evidence="1 2">4556</strain>
    </source>
</reference>
<protein>
    <submittedName>
        <fullName evidence="1">Uncharacterized protein</fullName>
    </submittedName>
</protein>
<name>A0A7D5YU91_9HYPO</name>
<dbReference type="AlphaFoldDB" id="A0A7D5YU91"/>
<evidence type="ECO:0000313" key="1">
    <source>
        <dbReference type="EMBL" id="QLI72100.1"/>
    </source>
</evidence>
<accession>A0A7D5YU91</accession>
<dbReference type="Proteomes" id="UP000510686">
    <property type="component" value="Chromosome 5"/>
</dbReference>
<proteinExistence type="predicted"/>
<sequence length="105" mass="11653">MRREEVTFVEHPLPTYNYMYTYHHDIVVSRNVMVKPCKSPLAGMDVEGNDNLAANAAEPWEANPVIDGSDIFFGEATRVSLANIVADTAVKEIPSISASFRAIRI</sequence>
<dbReference type="GeneID" id="90968072"/>
<dbReference type="RefSeq" id="XP_065987388.1">
    <property type="nucleotide sequence ID" value="XM_066131231.1"/>
</dbReference>
<evidence type="ECO:0000313" key="2">
    <source>
        <dbReference type="Proteomes" id="UP000510686"/>
    </source>
</evidence>